<evidence type="ECO:0000256" key="1">
    <source>
        <dbReference type="SAM" id="MobiDB-lite"/>
    </source>
</evidence>
<dbReference type="PANTHER" id="PTHR47865">
    <property type="entry name" value="OS05G0580550 PROTEIN"/>
    <property type="match status" value="1"/>
</dbReference>
<evidence type="ECO:0000313" key="3">
    <source>
        <dbReference type="Proteomes" id="UP001341281"/>
    </source>
</evidence>
<sequence>MQTIFGNSLASGKHAKDSSSTLGPENLDDENVDVENQEVQELEFSDPSVFPTDHGASSASRPRSKRARRAESEEEGMIAVFKEVGESIAKAIEKAAAPPPPPPTNDLPDDLFDMVQSVPGFQSTHYDLYFGYLVENPHIGRAFYKIPFASKLTWLSAFVSRRFSG</sequence>
<dbReference type="PANTHER" id="PTHR47865:SF1">
    <property type="entry name" value="OS08G0106700 PROTEIN"/>
    <property type="match status" value="1"/>
</dbReference>
<accession>A0AAQ3X2V7</accession>
<proteinExistence type="predicted"/>
<keyword evidence="3" id="KW-1185">Reference proteome</keyword>
<feature type="compositionally biased region" description="Polar residues" evidence="1">
    <location>
        <begin position="1"/>
        <end position="10"/>
    </location>
</feature>
<dbReference type="EMBL" id="CP144751">
    <property type="protein sequence ID" value="WVZ83562.1"/>
    <property type="molecule type" value="Genomic_DNA"/>
</dbReference>
<gene>
    <name evidence="2" type="ORF">U9M48_030694</name>
</gene>
<dbReference type="Proteomes" id="UP001341281">
    <property type="component" value="Chromosome 07"/>
</dbReference>
<reference evidence="2 3" key="1">
    <citation type="submission" date="2024-02" db="EMBL/GenBank/DDBJ databases">
        <title>High-quality chromosome-scale genome assembly of Pensacola bahiagrass (Paspalum notatum Flugge var. saurae).</title>
        <authorList>
            <person name="Vega J.M."/>
            <person name="Podio M."/>
            <person name="Orjuela J."/>
            <person name="Siena L.A."/>
            <person name="Pessino S.C."/>
            <person name="Combes M.C."/>
            <person name="Mariac C."/>
            <person name="Albertini E."/>
            <person name="Pupilli F."/>
            <person name="Ortiz J.P.A."/>
            <person name="Leblanc O."/>
        </authorList>
    </citation>
    <scope>NUCLEOTIDE SEQUENCE [LARGE SCALE GENOMIC DNA]</scope>
    <source>
        <strain evidence="2">R1</strain>
        <tissue evidence="2">Leaf</tissue>
    </source>
</reference>
<evidence type="ECO:0000313" key="2">
    <source>
        <dbReference type="EMBL" id="WVZ83562.1"/>
    </source>
</evidence>
<organism evidence="2 3">
    <name type="scientific">Paspalum notatum var. saurae</name>
    <dbReference type="NCBI Taxonomy" id="547442"/>
    <lineage>
        <taxon>Eukaryota</taxon>
        <taxon>Viridiplantae</taxon>
        <taxon>Streptophyta</taxon>
        <taxon>Embryophyta</taxon>
        <taxon>Tracheophyta</taxon>
        <taxon>Spermatophyta</taxon>
        <taxon>Magnoliopsida</taxon>
        <taxon>Liliopsida</taxon>
        <taxon>Poales</taxon>
        <taxon>Poaceae</taxon>
        <taxon>PACMAD clade</taxon>
        <taxon>Panicoideae</taxon>
        <taxon>Andropogonodae</taxon>
        <taxon>Paspaleae</taxon>
        <taxon>Paspalinae</taxon>
        <taxon>Paspalum</taxon>
    </lineage>
</organism>
<feature type="region of interest" description="Disordered" evidence="1">
    <location>
        <begin position="1"/>
        <end position="75"/>
    </location>
</feature>
<feature type="compositionally biased region" description="Acidic residues" evidence="1">
    <location>
        <begin position="26"/>
        <end position="44"/>
    </location>
</feature>
<protein>
    <submittedName>
        <fullName evidence="2">Uncharacterized protein</fullName>
    </submittedName>
</protein>
<name>A0AAQ3X2V7_PASNO</name>
<dbReference type="AlphaFoldDB" id="A0AAQ3X2V7"/>